<dbReference type="InterPro" id="IPR023341">
    <property type="entry name" value="MABP"/>
</dbReference>
<comment type="similarity">
    <text evidence="2">Belongs to the MVB12 family.</text>
</comment>
<feature type="domain" description="MABP" evidence="8">
    <location>
        <begin position="53"/>
        <end position="195"/>
    </location>
</feature>
<keyword evidence="5" id="KW-0653">Protein transport</keyword>
<evidence type="ECO:0000256" key="7">
    <source>
        <dbReference type="ARBA" id="ARBA00053101"/>
    </source>
</evidence>
<protein>
    <submittedName>
        <fullName evidence="9">Multivesicular body subunit 12Bb</fullName>
    </submittedName>
</protein>
<dbReference type="GO" id="GO:0000813">
    <property type="term" value="C:ESCRT I complex"/>
    <property type="evidence" value="ECO:0007669"/>
    <property type="project" value="InterPro"/>
</dbReference>
<dbReference type="GO" id="GO:0042058">
    <property type="term" value="P:regulation of epidermal growth factor receptor signaling pathway"/>
    <property type="evidence" value="ECO:0007669"/>
    <property type="project" value="TreeGrafter"/>
</dbReference>
<dbReference type="GO" id="GO:0031902">
    <property type="term" value="C:late endosome membrane"/>
    <property type="evidence" value="ECO:0007669"/>
    <property type="project" value="UniProtKB-SubCell"/>
</dbReference>
<accession>A0A8C7GD75</accession>
<evidence type="ECO:0000313" key="9">
    <source>
        <dbReference type="Ensembl" id="ENSOKIP00005041472.1"/>
    </source>
</evidence>
<keyword evidence="3" id="KW-0813">Transport</keyword>
<dbReference type="GeneTree" id="ENSGT00940000155945"/>
<evidence type="ECO:0000256" key="2">
    <source>
        <dbReference type="ARBA" id="ARBA00010432"/>
    </source>
</evidence>
<keyword evidence="4" id="KW-0967">Endosome</keyword>
<dbReference type="PANTHER" id="PTHR31547:SF1">
    <property type="entry name" value="MULTIVESICULAR BODY SUBUNIT 12B"/>
    <property type="match status" value="1"/>
</dbReference>
<evidence type="ECO:0000256" key="4">
    <source>
        <dbReference type="ARBA" id="ARBA00022753"/>
    </source>
</evidence>
<reference evidence="9" key="2">
    <citation type="submission" date="2025-09" db="UniProtKB">
        <authorList>
            <consortium name="Ensembl"/>
        </authorList>
    </citation>
    <scope>IDENTIFICATION</scope>
</reference>
<evidence type="ECO:0000256" key="1">
    <source>
        <dbReference type="ARBA" id="ARBA00004633"/>
    </source>
</evidence>
<dbReference type="PROSITE" id="PS51498">
    <property type="entry name" value="MABP"/>
    <property type="match status" value="1"/>
</dbReference>
<dbReference type="GO" id="GO:0019075">
    <property type="term" value="P:virus maturation"/>
    <property type="evidence" value="ECO:0007669"/>
    <property type="project" value="TreeGrafter"/>
</dbReference>
<comment type="function">
    <text evidence="7">Component of the ESCRT-I complex, a regulator of vesicular trafficking process. Required for the sorting of endocytic ubiquitinated cargos into multivesicular bodies.</text>
</comment>
<comment type="subcellular location">
    <subcellularLocation>
        <location evidence="1">Late endosome membrane</location>
        <topology evidence="1">Peripheral membrane protein</topology>
    </subcellularLocation>
</comment>
<sequence>MIRTLTLCELCSKRHKQHPLRIHSRTTFKTIDQGSSMMPEVQELFEALPELTSEPITGVVVVACRSKAPAEYSVVAQTTDGSDADLWKDGLFKSKVTRYLCFTRDNSQSSDVLLDMRLIDLKDTLPEGFIPIQETIDTKEPALRKKRLCVRLGLRLATETAVCDIQIQGKSKHTCPHYTCIGELNNMDILYRTGNVHPSTETAIYNSMPNTTRQRGRNVAWREKERNSCRGREGKTEAGSAESSTMPYCCCTVPPSSAALSALPGAHGEGAGLCTAARSNSLIFYRNEVLGISRANCKYLQRSPPAPTGGAQAGLTQRAPVSIPYQQWMMCPSQSLRNFQEPLKKCSESI</sequence>
<dbReference type="InterPro" id="IPR040297">
    <property type="entry name" value="MVB12B"/>
</dbReference>
<proteinExistence type="inferred from homology"/>
<dbReference type="GO" id="GO:0015031">
    <property type="term" value="P:protein transport"/>
    <property type="evidence" value="ECO:0007669"/>
    <property type="project" value="UniProtKB-KW"/>
</dbReference>
<dbReference type="Ensembl" id="ENSOKIT00005043731.1">
    <property type="protein sequence ID" value="ENSOKIP00005041472.1"/>
    <property type="gene ID" value="ENSOKIG00005017549.1"/>
</dbReference>
<dbReference type="FunFam" id="2.100.10.50:FF:000002">
    <property type="entry name" value="Multivesicular body subunit 12B"/>
    <property type="match status" value="1"/>
</dbReference>
<evidence type="ECO:0000313" key="10">
    <source>
        <dbReference type="Proteomes" id="UP000694557"/>
    </source>
</evidence>
<organism evidence="9 10">
    <name type="scientific">Oncorhynchus kisutch</name>
    <name type="common">Coho salmon</name>
    <name type="synonym">Salmo kisutch</name>
    <dbReference type="NCBI Taxonomy" id="8019"/>
    <lineage>
        <taxon>Eukaryota</taxon>
        <taxon>Metazoa</taxon>
        <taxon>Chordata</taxon>
        <taxon>Craniata</taxon>
        <taxon>Vertebrata</taxon>
        <taxon>Euteleostomi</taxon>
        <taxon>Actinopterygii</taxon>
        <taxon>Neopterygii</taxon>
        <taxon>Teleostei</taxon>
        <taxon>Protacanthopterygii</taxon>
        <taxon>Salmoniformes</taxon>
        <taxon>Salmonidae</taxon>
        <taxon>Salmoninae</taxon>
        <taxon>Oncorhynchus</taxon>
    </lineage>
</organism>
<dbReference type="InterPro" id="IPR018798">
    <property type="entry name" value="MVB12A/B"/>
</dbReference>
<evidence type="ECO:0000256" key="3">
    <source>
        <dbReference type="ARBA" id="ARBA00022448"/>
    </source>
</evidence>
<dbReference type="Gene3D" id="2.100.10.50">
    <property type="match status" value="1"/>
</dbReference>
<keyword evidence="10" id="KW-1185">Reference proteome</keyword>
<dbReference type="Proteomes" id="UP000694557">
    <property type="component" value="Unassembled WGS sequence"/>
</dbReference>
<dbReference type="PANTHER" id="PTHR31547">
    <property type="entry name" value="MULTIVESICULAR BODY SUBUNIT 12B"/>
    <property type="match status" value="1"/>
</dbReference>
<keyword evidence="6" id="KW-0472">Membrane</keyword>
<evidence type="ECO:0000256" key="5">
    <source>
        <dbReference type="ARBA" id="ARBA00022927"/>
    </source>
</evidence>
<reference evidence="9" key="1">
    <citation type="submission" date="2025-08" db="UniProtKB">
        <authorList>
            <consortium name="Ensembl"/>
        </authorList>
    </citation>
    <scope>IDENTIFICATION</scope>
</reference>
<gene>
    <name evidence="9" type="primary">LOC109895843</name>
</gene>
<dbReference type="GO" id="GO:0046755">
    <property type="term" value="P:viral budding"/>
    <property type="evidence" value="ECO:0007669"/>
    <property type="project" value="TreeGrafter"/>
</dbReference>
<evidence type="ECO:0000259" key="8">
    <source>
        <dbReference type="PROSITE" id="PS51498"/>
    </source>
</evidence>
<evidence type="ECO:0000256" key="6">
    <source>
        <dbReference type="ARBA" id="ARBA00023136"/>
    </source>
</evidence>
<dbReference type="AlphaFoldDB" id="A0A8C7GD75"/>
<dbReference type="Pfam" id="PF10240">
    <property type="entry name" value="DUF2464"/>
    <property type="match status" value="1"/>
</dbReference>
<name>A0A8C7GD75_ONCKI</name>